<protein>
    <submittedName>
        <fullName evidence="1">Uncharacterized protein</fullName>
    </submittedName>
</protein>
<proteinExistence type="predicted"/>
<name>A0A2H0V3I2_9BACT</name>
<comment type="caution">
    <text evidence="1">The sequence shown here is derived from an EMBL/GenBank/DDBJ whole genome shotgun (WGS) entry which is preliminary data.</text>
</comment>
<dbReference type="AlphaFoldDB" id="A0A2H0V3I2"/>
<organism evidence="1 2">
    <name type="scientific">Candidatus Falkowbacteria bacterium CG10_big_fil_rev_8_21_14_0_10_39_11</name>
    <dbReference type="NCBI Taxonomy" id="1974565"/>
    <lineage>
        <taxon>Bacteria</taxon>
        <taxon>Candidatus Falkowiibacteriota</taxon>
    </lineage>
</organism>
<reference evidence="2" key="1">
    <citation type="submission" date="2017-09" db="EMBL/GenBank/DDBJ databases">
        <title>Depth-based differentiation of microbial function through sediment-hosted aquifers and enrichment of novel symbionts in the deep terrestrial subsurface.</title>
        <authorList>
            <person name="Probst A.J."/>
            <person name="Ladd B."/>
            <person name="Jarett J.K."/>
            <person name="Geller-Mcgrath D.E."/>
            <person name="Sieber C.M.K."/>
            <person name="Emerson J.B."/>
            <person name="Anantharaman K."/>
            <person name="Thomas B.C."/>
            <person name="Malmstrom R."/>
            <person name="Stieglmeier M."/>
            <person name="Klingl A."/>
            <person name="Woyke T."/>
            <person name="Ryan C.M."/>
            <person name="Banfield J.F."/>
        </authorList>
    </citation>
    <scope>NUCLEOTIDE SEQUENCE [LARGE SCALE GENOMIC DNA]</scope>
</reference>
<sequence length="261" mass="29216">MTEVPPQQPTLKDAYNALPPKIKSFIPEANFSYYEGTNRLHCGPQKTGGSKFVGLDNIFQVFNHIDIKKLIERIKEQNDDRDELKDAGTPESAFFPAKRLTEHPAGLPEALYFKIPDIKGTLSIQKLSDLPDDTRVLVAREKGHGNPEKKETYNPASFTAFIPDQDMPTSDFATVIVGREADSTDFSLWTLHPGPPIRPLLTDFNWTANLKSSEEISGTEKPTAIVTTVGELKKYLGHDDYIKISTGDLESELTKFDFTEK</sequence>
<gene>
    <name evidence="1" type="ORF">COT97_05670</name>
</gene>
<evidence type="ECO:0000313" key="1">
    <source>
        <dbReference type="EMBL" id="PIR93625.1"/>
    </source>
</evidence>
<accession>A0A2H0V3I2</accession>
<dbReference type="Proteomes" id="UP000229901">
    <property type="component" value="Unassembled WGS sequence"/>
</dbReference>
<evidence type="ECO:0000313" key="2">
    <source>
        <dbReference type="Proteomes" id="UP000229901"/>
    </source>
</evidence>
<dbReference type="EMBL" id="PFAP01000047">
    <property type="protein sequence ID" value="PIR93625.1"/>
    <property type="molecule type" value="Genomic_DNA"/>
</dbReference>